<evidence type="ECO:0000313" key="9">
    <source>
        <dbReference type="Proteomes" id="UP000593566"/>
    </source>
</evidence>
<comment type="similarity">
    <text evidence="5">Belongs to the SAT4 family.</text>
</comment>
<dbReference type="AlphaFoldDB" id="A0A8H6CC44"/>
<feature type="domain" description="Rhodopsin" evidence="7">
    <location>
        <begin position="25"/>
        <end position="273"/>
    </location>
</feature>
<dbReference type="Pfam" id="PF20684">
    <property type="entry name" value="Fung_rhodopsin"/>
    <property type="match status" value="1"/>
</dbReference>
<name>A0A8H6CC44_9LECA</name>
<comment type="caution">
    <text evidence="8">The sequence shown here is derived from an EMBL/GenBank/DDBJ whole genome shotgun (WGS) entry which is preliminary data.</text>
</comment>
<dbReference type="Proteomes" id="UP000593566">
    <property type="component" value="Unassembled WGS sequence"/>
</dbReference>
<keyword evidence="3 6" id="KW-1133">Transmembrane helix</keyword>
<dbReference type="EMBL" id="JACCJB010000015">
    <property type="protein sequence ID" value="KAF6220830.1"/>
    <property type="molecule type" value="Genomic_DNA"/>
</dbReference>
<evidence type="ECO:0000256" key="2">
    <source>
        <dbReference type="ARBA" id="ARBA00022692"/>
    </source>
</evidence>
<evidence type="ECO:0000256" key="4">
    <source>
        <dbReference type="ARBA" id="ARBA00023136"/>
    </source>
</evidence>
<dbReference type="GO" id="GO:0016020">
    <property type="term" value="C:membrane"/>
    <property type="evidence" value="ECO:0007669"/>
    <property type="project" value="UniProtKB-SubCell"/>
</dbReference>
<feature type="transmembrane region" description="Helical" evidence="6">
    <location>
        <begin position="6"/>
        <end position="29"/>
    </location>
</feature>
<comment type="subcellular location">
    <subcellularLocation>
        <location evidence="1">Membrane</location>
        <topology evidence="1">Multi-pass membrane protein</topology>
    </subcellularLocation>
</comment>
<accession>A0A8H6CC44</accession>
<protein>
    <recommendedName>
        <fullName evidence="7">Rhodopsin domain-containing protein</fullName>
    </recommendedName>
</protein>
<reference evidence="8 9" key="1">
    <citation type="journal article" date="2020" name="Genomics">
        <title>Complete, high-quality genomes from long-read metagenomic sequencing of two wolf lichen thalli reveals enigmatic genome architecture.</title>
        <authorList>
            <person name="McKenzie S.K."/>
            <person name="Walston R.F."/>
            <person name="Allen J.L."/>
        </authorList>
    </citation>
    <scope>NUCLEOTIDE SEQUENCE [LARGE SCALE GENOMIC DNA]</scope>
    <source>
        <strain evidence="8">WasteWater1</strain>
    </source>
</reference>
<feature type="transmembrane region" description="Helical" evidence="6">
    <location>
        <begin position="207"/>
        <end position="229"/>
    </location>
</feature>
<evidence type="ECO:0000256" key="6">
    <source>
        <dbReference type="SAM" id="Phobius"/>
    </source>
</evidence>
<dbReference type="PANTHER" id="PTHR33048:SF134">
    <property type="entry name" value="INTEGRAL MEMBRANE PROTEIN"/>
    <property type="match status" value="1"/>
</dbReference>
<evidence type="ECO:0000313" key="8">
    <source>
        <dbReference type="EMBL" id="KAF6220830.1"/>
    </source>
</evidence>
<evidence type="ECO:0000256" key="3">
    <source>
        <dbReference type="ARBA" id="ARBA00022989"/>
    </source>
</evidence>
<keyword evidence="2 6" id="KW-0812">Transmembrane</keyword>
<organism evidence="8 9">
    <name type="scientific">Letharia lupina</name>
    <dbReference type="NCBI Taxonomy" id="560253"/>
    <lineage>
        <taxon>Eukaryota</taxon>
        <taxon>Fungi</taxon>
        <taxon>Dikarya</taxon>
        <taxon>Ascomycota</taxon>
        <taxon>Pezizomycotina</taxon>
        <taxon>Lecanoromycetes</taxon>
        <taxon>OSLEUM clade</taxon>
        <taxon>Lecanoromycetidae</taxon>
        <taxon>Lecanorales</taxon>
        <taxon>Lecanorineae</taxon>
        <taxon>Parmeliaceae</taxon>
        <taxon>Letharia</taxon>
    </lineage>
</organism>
<feature type="transmembrane region" description="Helical" evidence="6">
    <location>
        <begin position="249"/>
        <end position="269"/>
    </location>
</feature>
<evidence type="ECO:0000256" key="5">
    <source>
        <dbReference type="ARBA" id="ARBA00038359"/>
    </source>
</evidence>
<keyword evidence="9" id="KW-1185">Reference proteome</keyword>
<evidence type="ECO:0000259" key="7">
    <source>
        <dbReference type="Pfam" id="PF20684"/>
    </source>
</evidence>
<feature type="transmembrane region" description="Helical" evidence="6">
    <location>
        <begin position="130"/>
        <end position="151"/>
    </location>
</feature>
<dbReference type="InterPro" id="IPR052337">
    <property type="entry name" value="SAT4-like"/>
</dbReference>
<feature type="transmembrane region" description="Helical" evidence="6">
    <location>
        <begin position="94"/>
        <end position="118"/>
    </location>
</feature>
<sequence>MGYSRGQTIAIAVIFMVLPTSVVGLRIWAKTMSRRGFGWDDYLIILALATTIGSCVVQLIAAIDGQLGQHQTDAPNGMPILNDPRFLRYETCKFALQMLTYSGYGLAKASILVLYMRIFDVRAFRIRAKILLVVVTAWTISFFFASLFQCYPITPLIEPFYGKKCVNAIPLWYVGSSTDILLDCLILALPIPMVLKLQLPQKQKIGVICMLLLGALATASSVARLVVYVQVGNILAVHFNDETYYTSPVFIWSVIELALGVISACLPTLRPIFLRYKTKPNSQESGVSAYKSFGSFRYGRHPYGRSASRSDDYEIPVLKALEPAVHTHIKGPDAENPELPEVGVIMVHQNIEHV</sequence>
<keyword evidence="4 6" id="KW-0472">Membrane</keyword>
<dbReference type="GeneID" id="59330923"/>
<evidence type="ECO:0000256" key="1">
    <source>
        <dbReference type="ARBA" id="ARBA00004141"/>
    </source>
</evidence>
<proteinExistence type="inferred from homology"/>
<feature type="transmembrane region" description="Helical" evidence="6">
    <location>
        <begin position="41"/>
        <end position="63"/>
    </location>
</feature>
<dbReference type="PANTHER" id="PTHR33048">
    <property type="entry name" value="PTH11-LIKE INTEGRAL MEMBRANE PROTEIN (AFU_ORTHOLOGUE AFUA_5G11245)"/>
    <property type="match status" value="1"/>
</dbReference>
<dbReference type="InterPro" id="IPR049326">
    <property type="entry name" value="Rhodopsin_dom_fungi"/>
</dbReference>
<feature type="transmembrane region" description="Helical" evidence="6">
    <location>
        <begin position="171"/>
        <end position="195"/>
    </location>
</feature>
<gene>
    <name evidence="8" type="ORF">HO133_002510</name>
</gene>
<dbReference type="RefSeq" id="XP_037150265.1">
    <property type="nucleotide sequence ID" value="XM_037293436.1"/>
</dbReference>